<comment type="caution">
    <text evidence="3">The sequence shown here is derived from an EMBL/GenBank/DDBJ whole genome shotgun (WGS) entry which is preliminary data.</text>
</comment>
<dbReference type="InterPro" id="IPR029063">
    <property type="entry name" value="SAM-dependent_MTases_sf"/>
</dbReference>
<dbReference type="CDD" id="cd02440">
    <property type="entry name" value="AdoMet_MTases"/>
    <property type="match status" value="1"/>
</dbReference>
<dbReference type="EMBL" id="JAPCID010000019">
    <property type="protein sequence ID" value="MDA0138865.1"/>
    <property type="molecule type" value="Genomic_DNA"/>
</dbReference>
<name>A0ABT4RKQ6_9ACTN</name>
<feature type="domain" description="Methyltransferase" evidence="2">
    <location>
        <begin position="40"/>
        <end position="129"/>
    </location>
</feature>
<dbReference type="Gene3D" id="3.40.50.150">
    <property type="entry name" value="Vaccinia Virus protein VP39"/>
    <property type="match status" value="1"/>
</dbReference>
<reference evidence="3" key="1">
    <citation type="submission" date="2022-10" db="EMBL/GenBank/DDBJ databases">
        <title>The WGS of Solirubrobacter sp. CPCC 204708.</title>
        <authorList>
            <person name="Jiang Z."/>
        </authorList>
    </citation>
    <scope>NUCLEOTIDE SEQUENCE</scope>
    <source>
        <strain evidence="3">CPCC 204708</strain>
    </source>
</reference>
<proteinExistence type="predicted"/>
<organism evidence="3 4">
    <name type="scientific">Solirubrobacter deserti</name>
    <dbReference type="NCBI Taxonomy" id="2282478"/>
    <lineage>
        <taxon>Bacteria</taxon>
        <taxon>Bacillati</taxon>
        <taxon>Actinomycetota</taxon>
        <taxon>Thermoleophilia</taxon>
        <taxon>Solirubrobacterales</taxon>
        <taxon>Solirubrobacteraceae</taxon>
        <taxon>Solirubrobacter</taxon>
    </lineage>
</organism>
<dbReference type="Pfam" id="PF13649">
    <property type="entry name" value="Methyltransf_25"/>
    <property type="match status" value="1"/>
</dbReference>
<evidence type="ECO:0000256" key="1">
    <source>
        <dbReference type="ARBA" id="ARBA00022679"/>
    </source>
</evidence>
<keyword evidence="4" id="KW-1185">Reference proteome</keyword>
<dbReference type="GO" id="GO:0008168">
    <property type="term" value="F:methyltransferase activity"/>
    <property type="evidence" value="ECO:0007669"/>
    <property type="project" value="UniProtKB-KW"/>
</dbReference>
<evidence type="ECO:0000313" key="3">
    <source>
        <dbReference type="EMBL" id="MDA0138865.1"/>
    </source>
</evidence>
<gene>
    <name evidence="3" type="ORF">OJ962_15285</name>
</gene>
<dbReference type="PANTHER" id="PTHR43861">
    <property type="entry name" value="TRANS-ACONITATE 2-METHYLTRANSFERASE-RELATED"/>
    <property type="match status" value="1"/>
</dbReference>
<evidence type="ECO:0000313" key="4">
    <source>
        <dbReference type="Proteomes" id="UP001147700"/>
    </source>
</evidence>
<sequence length="200" mass="21242">MSTDAEWDARYFAAPEGMFSGNVNGTLAVEVADLAPGTALDIGCGEGADAIWLARAGWDVTGLDVSAVAVQRAEGAARAAGVDVRWLVGDFATTELDPFDLVTTHYPALEKTPDRTVLRALAAAVTPGGTLLYVGHAPLEREAALARGFDPDGYVLPKDVSAFLDDRWEIEVAETRPRPGGAPHGSAFTHDDVLRARRLR</sequence>
<evidence type="ECO:0000259" key="2">
    <source>
        <dbReference type="Pfam" id="PF13649"/>
    </source>
</evidence>
<dbReference type="InterPro" id="IPR041698">
    <property type="entry name" value="Methyltransf_25"/>
</dbReference>
<dbReference type="PANTHER" id="PTHR43861:SF3">
    <property type="entry name" value="PUTATIVE (AFU_ORTHOLOGUE AFUA_2G14390)-RELATED"/>
    <property type="match status" value="1"/>
</dbReference>
<protein>
    <submittedName>
        <fullName evidence="3">Methyltransferase domain-containing protein</fullName>
    </submittedName>
</protein>
<dbReference type="SUPFAM" id="SSF53335">
    <property type="entry name" value="S-adenosyl-L-methionine-dependent methyltransferases"/>
    <property type="match status" value="1"/>
</dbReference>
<keyword evidence="1" id="KW-0808">Transferase</keyword>
<keyword evidence="3" id="KW-0489">Methyltransferase</keyword>
<accession>A0ABT4RKQ6</accession>
<dbReference type="Proteomes" id="UP001147700">
    <property type="component" value="Unassembled WGS sequence"/>
</dbReference>
<dbReference type="RefSeq" id="WP_202953420.1">
    <property type="nucleotide sequence ID" value="NZ_JAPCID010000019.1"/>
</dbReference>
<dbReference type="GO" id="GO:0032259">
    <property type="term" value="P:methylation"/>
    <property type="evidence" value="ECO:0007669"/>
    <property type="project" value="UniProtKB-KW"/>
</dbReference>